<gene>
    <name evidence="1" type="ORF">MHI_LOCUS822295</name>
</gene>
<sequence length="98" mass="10768">MARLLQCNLNHSARAQDHAQTKAECSIELTVVAELYQVPDSPDCVGDVLLLLTAATSSLWVLKRGRVYVATAWALDVVVVEIYALPPDYVHGYVQNIS</sequence>
<reference evidence="1" key="1">
    <citation type="submission" date="2020-07" db="EMBL/GenBank/DDBJ databases">
        <authorList>
            <person name="Nazaruddin N."/>
        </authorList>
    </citation>
    <scope>NUCLEOTIDE SEQUENCE</scope>
</reference>
<keyword evidence="2" id="KW-1185">Reference proteome</keyword>
<evidence type="ECO:0000313" key="2">
    <source>
        <dbReference type="Proteomes" id="UP000752696"/>
    </source>
</evidence>
<accession>A0A6V7HES0</accession>
<name>A0A6V7HES0_9HYME</name>
<protein>
    <submittedName>
        <fullName evidence="1">Uncharacterized protein</fullName>
    </submittedName>
</protein>
<comment type="caution">
    <text evidence="1">The sequence shown here is derived from an EMBL/GenBank/DDBJ whole genome shotgun (WGS) entry which is preliminary data.</text>
</comment>
<dbReference type="OrthoDB" id="7554057at2759"/>
<dbReference type="Proteomes" id="UP000752696">
    <property type="component" value="Unassembled WGS sequence"/>
</dbReference>
<dbReference type="AlphaFoldDB" id="A0A6V7HES0"/>
<organism evidence="1 2">
    <name type="scientific">Heterotrigona itama</name>
    <dbReference type="NCBI Taxonomy" id="395501"/>
    <lineage>
        <taxon>Eukaryota</taxon>
        <taxon>Metazoa</taxon>
        <taxon>Ecdysozoa</taxon>
        <taxon>Arthropoda</taxon>
        <taxon>Hexapoda</taxon>
        <taxon>Insecta</taxon>
        <taxon>Pterygota</taxon>
        <taxon>Neoptera</taxon>
        <taxon>Endopterygota</taxon>
        <taxon>Hymenoptera</taxon>
        <taxon>Apocrita</taxon>
        <taxon>Aculeata</taxon>
        <taxon>Apoidea</taxon>
        <taxon>Anthophila</taxon>
        <taxon>Apidae</taxon>
        <taxon>Heterotrigona</taxon>
    </lineage>
</organism>
<evidence type="ECO:0000313" key="1">
    <source>
        <dbReference type="EMBL" id="CAD1478728.1"/>
    </source>
</evidence>
<dbReference type="EMBL" id="CAJDYZ010010976">
    <property type="protein sequence ID" value="CAD1478728.1"/>
    <property type="molecule type" value="Genomic_DNA"/>
</dbReference>
<proteinExistence type="predicted"/>